<dbReference type="WBParaSite" id="HCON_00190890-00001">
    <property type="protein sequence ID" value="HCON_00190890-00001"/>
    <property type="gene ID" value="HCON_00190890"/>
</dbReference>
<dbReference type="GO" id="GO:0005634">
    <property type="term" value="C:nucleus"/>
    <property type="evidence" value="ECO:0007669"/>
    <property type="project" value="TreeGrafter"/>
</dbReference>
<evidence type="ECO:0000256" key="3">
    <source>
        <dbReference type="ARBA" id="ARBA00022833"/>
    </source>
</evidence>
<dbReference type="PROSITE" id="PS51293">
    <property type="entry name" value="SANT"/>
    <property type="match status" value="1"/>
</dbReference>
<feature type="domain" description="Myb-like" evidence="5">
    <location>
        <begin position="75"/>
        <end position="122"/>
    </location>
</feature>
<feature type="compositionally biased region" description="Polar residues" evidence="4">
    <location>
        <begin position="638"/>
        <end position="656"/>
    </location>
</feature>
<dbReference type="GO" id="GO:0006357">
    <property type="term" value="P:regulation of transcription by RNA polymerase II"/>
    <property type="evidence" value="ECO:0007669"/>
    <property type="project" value="TreeGrafter"/>
</dbReference>
<name>A0A7I4Z8G1_HAECO</name>
<dbReference type="GO" id="GO:0070461">
    <property type="term" value="C:SAGA-type complex"/>
    <property type="evidence" value="ECO:0007669"/>
    <property type="project" value="TreeGrafter"/>
</dbReference>
<reference evidence="8" key="1">
    <citation type="submission" date="2020-12" db="UniProtKB">
        <authorList>
            <consortium name="WormBaseParasite"/>
        </authorList>
    </citation>
    <scope>IDENTIFICATION</scope>
    <source>
        <strain evidence="8">MHco3</strain>
    </source>
</reference>
<evidence type="ECO:0000313" key="7">
    <source>
        <dbReference type="Proteomes" id="UP000025227"/>
    </source>
</evidence>
<feature type="region of interest" description="Disordered" evidence="4">
    <location>
        <begin position="227"/>
        <end position="391"/>
    </location>
</feature>
<feature type="domain" description="SANT" evidence="6">
    <location>
        <begin position="73"/>
        <end position="126"/>
    </location>
</feature>
<sequence>AKTMASSSGGPDVKDSVFCINCRQQIQLRLHVKCCECPAMICAECFSYGCEAGQHLRGHNYEICDPLGGRTFDVKGSWGAIEERKLLAAAYRFKLGNWGEVTRLMETNRPISQVQEYYDRFFIRGPVGQFALKLLSWEESKRIMLADGSLVYNCETDRIIYLLMAMDAYKDSKEKLDPCDEDLASKVDAIMQSYTFHLNHNDETHQCSEQAELPAIIDLALSDDSCDPSDYDMEKKAPDDAYSTGLEPENDSEEDEVNNHSVPHSKPTKVDSRSLRSSLRTSVAFMRPRKKKTSVRKSAVEKNERTRRYRRVQPDSSSSDDDSGNEDEVEPMETDRTSIDDAHDSMHGLEKEDSTDDCSGSDSEEPKQEAAKQSATSLNSSVRKKRRARFVSKKARRLKEFQKRMARMTKVAERRLHELSELCPLETIRELRNSKPDLALYTNDYVGRPKVRQSDMDMLAYNAARGDFEWEWFNDAEQLISRLMIQESSDRVEDLENDIKFARIEKYYRTLKTRKAYRRAIVEHDKISEFFRFMMNMTMEKRKASQIFAQRPPLEKLLIRAQQCLTKRETEDLRSHVERADELMGRIAKLQELQRNGVTTLKDIINPFALSASFIALLPMPDGFVDECFTFLEKVSKKSTQPRQNPTKRSTKSSLSWKWKPSERLVSAGKPINVGIKANGKTTINTLFEEFWKTPKDFSTISVFNKEESMTSQSPSNESSKESLDQPVDGLIRKPYTTSSKQSILTEFVDNYDSVSGIRSSTVLKKSKQKTKANFGRRPSTLQSPSSPKQASDSFSVDEEKNIKPCKRWRKRKDSVVDEVRPATEVMRPFKKLKIEMRKRRRAKTSEDEGGPTIAKQRMTKISEYRSLKLRHTLARRGIETERMLHETVLRAVALMAVQGPNTPVTYRKSAKRQARDYSSSNSSDVQPSKPSSVKKSRPARIFDVANFEWVLEMSLRRPRAFVGLYKTMKCQYRVLEKRRWVEKNRRFYDRAQFEKFLKETSHNEVELIENTKLLKAERDMELVLGVKRAKAQRTKKFAAKDLIHWYGMSTRYAEQADALFRKTLEEAEMLDVALGRLRKQEAEVGKDRQKATDRSIWNSVSAALKFVVQMIEASDHNEIKEHMEVVAVQNNMMNMITHIERRPDGIQDHLTGEVPKPMLPELSELHPEASETAAIVSIPVENDVQVEALDDEVERENAFIACVNLLDKEMSTASDYRIPSIIHMQSHLPFMSAHLSTVLKMNIFIKLQLPFESRFTRPRHVDRELDLLPPGTFSPYSTDEEWEEFYEKKEHFESHHPMMRKLSWSSYGCDEDVNDKCVSDPVGHRHCDCAVALDCAKEWVSGLRITFARRCYSEEVLPTCSNRSVTTHHEPIRPHSALSCLSLEQIPILDAPTSAVVPTKCDPEHGDLRRTSSSPPALFSEPCSSSDKCPTSVSASWKPADCWLHRDFSSPTLCESRRDRYMYPRALSGCRQRVYATEELIAVDPRRHRRRGNCESDIPERWIKRDEQHRHDFLKPVRSWLEDRAQRSIPVLWCTRPDRSTTRFSQIEGFDMDGGEQDSQMMSVFAERRDCSLEYPIAVYNPPPTWKMLTQSQCDECKKHSSDRLEHSSEPSAFQPVLQRPQPINLNAIEVQLETDDESDNKLPRWPLLKKLREAERELLAAGNPLAIERQKIREYNRHLRSEILQERDVLEEQLRHLRQLYMEYFGTQQLVQEFNGSNQTGERGQNDKSKHEITLFPEAVPVGCSKEETFTEVFHVDPHRDVCEERCLSSTVGINNDVLMRVQDKFECTAEPETVISCGDDETYPNVEMEHASSESAVVNASSSATLLSSNIAISSYCHCEAKTPFDNGNSFSSPEL</sequence>
<evidence type="ECO:0000259" key="6">
    <source>
        <dbReference type="PROSITE" id="PS51293"/>
    </source>
</evidence>
<feature type="region of interest" description="Disordered" evidence="4">
    <location>
        <begin position="764"/>
        <end position="801"/>
    </location>
</feature>
<dbReference type="GO" id="GO:0008270">
    <property type="term" value="F:zinc ion binding"/>
    <property type="evidence" value="ECO:0007669"/>
    <property type="project" value="UniProtKB-KW"/>
</dbReference>
<dbReference type="InterPro" id="IPR001005">
    <property type="entry name" value="SANT/Myb"/>
</dbReference>
<evidence type="ECO:0000256" key="4">
    <source>
        <dbReference type="SAM" id="MobiDB-lite"/>
    </source>
</evidence>
<feature type="compositionally biased region" description="Polar residues" evidence="4">
    <location>
        <begin position="780"/>
        <end position="795"/>
    </location>
</feature>
<protein>
    <submittedName>
        <fullName evidence="8">SANT domain-containing protein</fullName>
    </submittedName>
</protein>
<dbReference type="PROSITE" id="PS50090">
    <property type="entry name" value="MYB_LIKE"/>
    <property type="match status" value="1"/>
</dbReference>
<dbReference type="GO" id="GO:0003682">
    <property type="term" value="F:chromatin binding"/>
    <property type="evidence" value="ECO:0007669"/>
    <property type="project" value="TreeGrafter"/>
</dbReference>
<proteinExistence type="predicted"/>
<dbReference type="Pfam" id="PF25299">
    <property type="entry name" value="ZZ_ADA2"/>
    <property type="match status" value="1"/>
</dbReference>
<dbReference type="InterPro" id="IPR013087">
    <property type="entry name" value="Znf_C2H2_type"/>
</dbReference>
<feature type="region of interest" description="Disordered" evidence="4">
    <location>
        <begin position="707"/>
        <end position="735"/>
    </location>
</feature>
<feature type="compositionally biased region" description="Basic and acidic residues" evidence="4">
    <location>
        <begin position="333"/>
        <end position="352"/>
    </location>
</feature>
<feature type="region of interest" description="Disordered" evidence="4">
    <location>
        <begin position="905"/>
        <end position="936"/>
    </location>
</feature>
<feature type="region of interest" description="Disordered" evidence="4">
    <location>
        <begin position="636"/>
        <end position="656"/>
    </location>
</feature>
<organism evidence="7 8">
    <name type="scientific">Haemonchus contortus</name>
    <name type="common">Barber pole worm</name>
    <dbReference type="NCBI Taxonomy" id="6289"/>
    <lineage>
        <taxon>Eukaryota</taxon>
        <taxon>Metazoa</taxon>
        <taxon>Ecdysozoa</taxon>
        <taxon>Nematoda</taxon>
        <taxon>Chromadorea</taxon>
        <taxon>Rhabditida</taxon>
        <taxon>Rhabditina</taxon>
        <taxon>Rhabditomorpha</taxon>
        <taxon>Strongyloidea</taxon>
        <taxon>Trichostrongylidae</taxon>
        <taxon>Haemonchus</taxon>
    </lineage>
</organism>
<dbReference type="OrthoDB" id="270417at2759"/>
<dbReference type="SMART" id="SM00717">
    <property type="entry name" value="SANT"/>
    <property type="match status" value="1"/>
</dbReference>
<evidence type="ECO:0000256" key="1">
    <source>
        <dbReference type="ARBA" id="ARBA00022723"/>
    </source>
</evidence>
<dbReference type="InterPro" id="IPR055141">
    <property type="entry name" value="TADA2A_B-like_dom"/>
</dbReference>
<dbReference type="GO" id="GO:0006338">
    <property type="term" value="P:chromatin remodeling"/>
    <property type="evidence" value="ECO:0007669"/>
    <property type="project" value="TreeGrafter"/>
</dbReference>
<dbReference type="PANTHER" id="PTHR12374">
    <property type="entry name" value="TRANSCRIPTIONAL ADAPTOR 2 ADA2 -RELATED"/>
    <property type="match status" value="1"/>
</dbReference>
<keyword evidence="7" id="KW-1185">Reference proteome</keyword>
<accession>A0A7I4Z8G1</accession>
<evidence type="ECO:0000313" key="8">
    <source>
        <dbReference type="WBParaSite" id="HCON_00190890-00001"/>
    </source>
</evidence>
<evidence type="ECO:0000256" key="2">
    <source>
        <dbReference type="ARBA" id="ARBA00022771"/>
    </source>
</evidence>
<dbReference type="InterPro" id="IPR017884">
    <property type="entry name" value="SANT_dom"/>
</dbReference>
<keyword evidence="1" id="KW-0479">Metal-binding</keyword>
<feature type="compositionally biased region" description="Polar residues" evidence="4">
    <location>
        <begin position="371"/>
        <end position="381"/>
    </location>
</feature>
<dbReference type="PROSITE" id="PS00028">
    <property type="entry name" value="ZINC_FINGER_C2H2_1"/>
    <property type="match status" value="1"/>
</dbReference>
<dbReference type="InterPro" id="IPR000433">
    <property type="entry name" value="Znf_ZZ"/>
</dbReference>
<dbReference type="PANTHER" id="PTHR12374:SF63">
    <property type="entry name" value="TRANSCRIPTIONAL ADAPTER 2-BETA"/>
    <property type="match status" value="1"/>
</dbReference>
<dbReference type="Pfam" id="PF22941">
    <property type="entry name" value="TADA2A-like_3rd"/>
    <property type="match status" value="1"/>
</dbReference>
<keyword evidence="2" id="KW-0863">Zinc-finger</keyword>
<dbReference type="GO" id="GO:0003713">
    <property type="term" value="F:transcription coactivator activity"/>
    <property type="evidence" value="ECO:0007669"/>
    <property type="project" value="TreeGrafter"/>
</dbReference>
<dbReference type="Proteomes" id="UP000025227">
    <property type="component" value="Unplaced"/>
</dbReference>
<feature type="compositionally biased region" description="Basic residues" evidence="4">
    <location>
        <begin position="382"/>
        <end position="391"/>
    </location>
</feature>
<evidence type="ECO:0000259" key="5">
    <source>
        <dbReference type="PROSITE" id="PS50090"/>
    </source>
</evidence>
<feature type="compositionally biased region" description="Low complexity" evidence="4">
    <location>
        <begin position="919"/>
        <end position="932"/>
    </location>
</feature>
<feature type="compositionally biased region" description="Acidic residues" evidence="4">
    <location>
        <begin position="318"/>
        <end position="332"/>
    </location>
</feature>
<keyword evidence="3" id="KW-0862">Zinc</keyword>